<comment type="pathway">
    <text evidence="1">Pyrimidine metabolism; UMP biosynthesis via de novo pathway; UMP from orotate: step 1/2.</text>
</comment>
<reference evidence="8" key="1">
    <citation type="journal article" date="2015" name="Nature">
        <title>Complex archaea that bridge the gap between prokaryotes and eukaryotes.</title>
        <authorList>
            <person name="Spang A."/>
            <person name="Saw J.H."/>
            <person name="Jorgensen S.L."/>
            <person name="Zaremba-Niedzwiedzka K."/>
            <person name="Martijn J."/>
            <person name="Lind A.E."/>
            <person name="van Eijk R."/>
            <person name="Schleper C."/>
            <person name="Guy L."/>
            <person name="Ettema T.J."/>
        </authorList>
    </citation>
    <scope>NUCLEOTIDE SEQUENCE</scope>
</reference>
<gene>
    <name evidence="8" type="ORF">LCGC14_1060040</name>
</gene>
<evidence type="ECO:0000256" key="1">
    <source>
        <dbReference type="ARBA" id="ARBA00004889"/>
    </source>
</evidence>
<dbReference type="SUPFAM" id="SSF53271">
    <property type="entry name" value="PRTase-like"/>
    <property type="match status" value="1"/>
</dbReference>
<evidence type="ECO:0000256" key="4">
    <source>
        <dbReference type="ARBA" id="ARBA00022679"/>
    </source>
</evidence>
<feature type="domain" description="Phosphoribosyltransferase" evidence="7">
    <location>
        <begin position="117"/>
        <end position="163"/>
    </location>
</feature>
<dbReference type="CDD" id="cd06223">
    <property type="entry name" value="PRTases_typeI"/>
    <property type="match status" value="1"/>
</dbReference>
<dbReference type="EC" id="2.4.2.10" evidence="2"/>
<dbReference type="AlphaFoldDB" id="A0A0F9Q489"/>
<comment type="caution">
    <text evidence="8">The sequence shown here is derived from an EMBL/GenBank/DDBJ whole genome shotgun (WGS) entry which is preliminary data.</text>
</comment>
<dbReference type="PANTHER" id="PTHR19278:SF9">
    <property type="entry name" value="URIDINE 5'-MONOPHOSPHATE SYNTHASE"/>
    <property type="match status" value="1"/>
</dbReference>
<proteinExistence type="inferred from homology"/>
<accession>A0A0F9Q489</accession>
<dbReference type="GO" id="GO:0019856">
    <property type="term" value="P:pyrimidine nucleobase biosynthetic process"/>
    <property type="evidence" value="ECO:0007669"/>
    <property type="project" value="TreeGrafter"/>
</dbReference>
<dbReference type="UniPathway" id="UPA00070">
    <property type="reaction ID" value="UER00119"/>
</dbReference>
<dbReference type="EMBL" id="LAZR01004492">
    <property type="protein sequence ID" value="KKN08111.1"/>
    <property type="molecule type" value="Genomic_DNA"/>
</dbReference>
<evidence type="ECO:0000313" key="8">
    <source>
        <dbReference type="EMBL" id="KKN08111.1"/>
    </source>
</evidence>
<protein>
    <recommendedName>
        <fullName evidence="2">orotate phosphoribosyltransferase</fullName>
        <ecNumber evidence="2">2.4.2.10</ecNumber>
    </recommendedName>
</protein>
<keyword evidence="3" id="KW-0328">Glycosyltransferase</keyword>
<keyword evidence="6" id="KW-0665">Pyrimidine biosynthesis</keyword>
<evidence type="ECO:0000259" key="7">
    <source>
        <dbReference type="Pfam" id="PF00156"/>
    </source>
</evidence>
<evidence type="ECO:0000256" key="6">
    <source>
        <dbReference type="ARBA" id="ARBA00022975"/>
    </source>
</evidence>
<name>A0A0F9Q489_9ZZZZ</name>
<keyword evidence="4" id="KW-0808">Transferase</keyword>
<evidence type="ECO:0000256" key="2">
    <source>
        <dbReference type="ARBA" id="ARBA00011971"/>
    </source>
</evidence>
<dbReference type="InterPro" id="IPR023031">
    <property type="entry name" value="OPRT"/>
</dbReference>
<keyword evidence="5" id="KW-0460">Magnesium</keyword>
<evidence type="ECO:0000256" key="5">
    <source>
        <dbReference type="ARBA" id="ARBA00022842"/>
    </source>
</evidence>
<dbReference type="NCBIfam" id="TIGR00336">
    <property type="entry name" value="pyrE"/>
    <property type="match status" value="1"/>
</dbReference>
<dbReference type="FunFam" id="3.40.50.2020:FF:000029">
    <property type="entry name" value="Orotate phosphoribosyltransferase"/>
    <property type="match status" value="1"/>
</dbReference>
<evidence type="ECO:0000256" key="3">
    <source>
        <dbReference type="ARBA" id="ARBA00022676"/>
    </source>
</evidence>
<dbReference type="PANTHER" id="PTHR19278">
    <property type="entry name" value="OROTATE PHOSPHORIBOSYLTRANSFERASE"/>
    <property type="match status" value="1"/>
</dbReference>
<dbReference type="Pfam" id="PF00156">
    <property type="entry name" value="Pribosyltran"/>
    <property type="match status" value="1"/>
</dbReference>
<dbReference type="InterPro" id="IPR000836">
    <property type="entry name" value="PRTase_dom"/>
</dbReference>
<dbReference type="HAMAP" id="MF_01208">
    <property type="entry name" value="PyrE"/>
    <property type="match status" value="1"/>
</dbReference>
<dbReference type="InterPro" id="IPR004467">
    <property type="entry name" value="Or_phspho_trans_dom"/>
</dbReference>
<organism evidence="8">
    <name type="scientific">marine sediment metagenome</name>
    <dbReference type="NCBI Taxonomy" id="412755"/>
    <lineage>
        <taxon>unclassified sequences</taxon>
        <taxon>metagenomes</taxon>
        <taxon>ecological metagenomes</taxon>
    </lineage>
</organism>
<dbReference type="GO" id="GO:0004588">
    <property type="term" value="F:orotate phosphoribosyltransferase activity"/>
    <property type="evidence" value="ECO:0007669"/>
    <property type="project" value="UniProtKB-EC"/>
</dbReference>
<sequence length="183" mass="20092">MDEKNLKEDLIKLVKDKSLTTGVVRVLTSGRTSNYYIDAKMTTLDPKGAFLTARMILDILKPFDIDAIGGYTLGADPIVSAVAVLSAETERPLPAFIVRKEPKKHGERKMIEGHFEKGWRVAVVDDVVTSGGSTLKACQAVEEEGGKVVLTLTLVDRLEGGRENLEAKGYEFISLLTRDDLLK</sequence>
<dbReference type="GO" id="GO:0044205">
    <property type="term" value="P:'de novo' UMP biosynthetic process"/>
    <property type="evidence" value="ECO:0007669"/>
    <property type="project" value="UniProtKB-UniPathway"/>
</dbReference>
<dbReference type="InterPro" id="IPR029057">
    <property type="entry name" value="PRTase-like"/>
</dbReference>
<dbReference type="Gene3D" id="3.40.50.2020">
    <property type="match status" value="1"/>
</dbReference>